<dbReference type="RefSeq" id="WP_263544617.1">
    <property type="nucleotide sequence ID" value="NZ_JAOVZO020000015.1"/>
</dbReference>
<dbReference type="Pfam" id="PF11985">
    <property type="entry name" value="Phage_Mu_Gp27"/>
    <property type="match status" value="1"/>
</dbReference>
<comment type="caution">
    <text evidence="1">The sequence shown here is derived from an EMBL/GenBank/DDBJ whole genome shotgun (WGS) entry which is preliminary data.</text>
</comment>
<protein>
    <submittedName>
        <fullName evidence="1">DUF3486 family protein</fullName>
    </submittedName>
</protein>
<dbReference type="Proteomes" id="UP001139971">
    <property type="component" value="Unassembled WGS sequence"/>
</dbReference>
<evidence type="ECO:0000313" key="2">
    <source>
        <dbReference type="Proteomes" id="UP001139971"/>
    </source>
</evidence>
<keyword evidence="2" id="KW-1185">Reference proteome</keyword>
<accession>A0A9X3YKK0</accession>
<organism evidence="1 2">
    <name type="scientific">Tahibacter soli</name>
    <dbReference type="NCBI Taxonomy" id="2983605"/>
    <lineage>
        <taxon>Bacteria</taxon>
        <taxon>Pseudomonadati</taxon>
        <taxon>Pseudomonadota</taxon>
        <taxon>Gammaproteobacteria</taxon>
        <taxon>Lysobacterales</taxon>
        <taxon>Rhodanobacteraceae</taxon>
        <taxon>Tahibacter</taxon>
    </lineage>
</organism>
<dbReference type="InterPro" id="IPR021874">
    <property type="entry name" value="Phage_Mu_Gp27"/>
</dbReference>
<reference evidence="1" key="1">
    <citation type="submission" date="2023-02" db="EMBL/GenBank/DDBJ databases">
        <title>Tahibacter soli sp. nov. isolated from soil.</title>
        <authorList>
            <person name="Baek J.H."/>
            <person name="Lee J.K."/>
            <person name="Choi D.G."/>
            <person name="Jeon C.O."/>
        </authorList>
    </citation>
    <scope>NUCLEOTIDE SEQUENCE</scope>
    <source>
        <strain evidence="1">BL</strain>
    </source>
</reference>
<proteinExistence type="predicted"/>
<sequence length="181" mass="20265">MPRKSAISRLPAEARTYIEKLLRNDQLTLDEMLADIRARFPAAEPSRSSLHRYQVSLKELTGRMRDIDTVARAVVGELGESPDEKAGALLCQAITTLATHAALSASERDDVSIDEVRKLARAAKDTIAARTLSLKERQAIEQAAREKLQREQAERLDETARAQGMDDAQVRFWREKVLGIQ</sequence>
<dbReference type="EMBL" id="JAOVZO020000015">
    <property type="protein sequence ID" value="MDC8012925.1"/>
    <property type="molecule type" value="Genomic_DNA"/>
</dbReference>
<evidence type="ECO:0000313" key="1">
    <source>
        <dbReference type="EMBL" id="MDC8012925.1"/>
    </source>
</evidence>
<name>A0A9X3YKK0_9GAMM</name>
<gene>
    <name evidence="1" type="ORF">OD750_010255</name>
</gene>
<dbReference type="AlphaFoldDB" id="A0A9X3YKK0"/>